<evidence type="ECO:0000256" key="8">
    <source>
        <dbReference type="ARBA" id="ARBA00023242"/>
    </source>
</evidence>
<dbReference type="AlphaFoldDB" id="A0AA39UI76"/>
<feature type="compositionally biased region" description="Basic and acidic residues" evidence="9">
    <location>
        <begin position="267"/>
        <end position="276"/>
    </location>
</feature>
<proteinExistence type="inferred from homology"/>
<protein>
    <submittedName>
        <fullName evidence="12">Methyltransferase</fullName>
    </submittedName>
</protein>
<comment type="caution">
    <text evidence="12">The sequence shown here is derived from an EMBL/GenBank/DDBJ whole genome shotgun (WGS) entry which is preliminary data.</text>
</comment>
<dbReference type="CDD" id="cd02440">
    <property type="entry name" value="AdoMet_MTases"/>
    <property type="match status" value="1"/>
</dbReference>
<dbReference type="GO" id="GO:0005737">
    <property type="term" value="C:cytoplasm"/>
    <property type="evidence" value="ECO:0007669"/>
    <property type="project" value="UniProtKB-SubCell"/>
</dbReference>
<keyword evidence="7" id="KW-0949">S-adenosyl-L-methionine</keyword>
<keyword evidence="4" id="KW-0963">Cytoplasm</keyword>
<dbReference type="GO" id="GO:0070476">
    <property type="term" value="P:rRNA (guanine-N7)-methylation"/>
    <property type="evidence" value="ECO:0007669"/>
    <property type="project" value="InterPro"/>
</dbReference>
<name>A0AA39UI76_9AGAR</name>
<dbReference type="Gene3D" id="3.40.50.150">
    <property type="entry name" value="Vaccinia Virus protein VP39"/>
    <property type="match status" value="1"/>
</dbReference>
<evidence type="ECO:0000256" key="2">
    <source>
        <dbReference type="ARBA" id="ARBA00004496"/>
    </source>
</evidence>
<evidence type="ECO:0000313" key="12">
    <source>
        <dbReference type="EMBL" id="KAK0483734.1"/>
    </source>
</evidence>
<feature type="region of interest" description="Disordered" evidence="9">
    <location>
        <begin position="233"/>
        <end position="302"/>
    </location>
</feature>
<dbReference type="SUPFAM" id="SSF53335">
    <property type="entry name" value="S-adenosyl-L-methionine-dependent methyltransferases"/>
    <property type="match status" value="1"/>
</dbReference>
<evidence type="ECO:0000256" key="4">
    <source>
        <dbReference type="ARBA" id="ARBA00022490"/>
    </source>
</evidence>
<dbReference type="EMBL" id="JAUEPR010000006">
    <property type="protein sequence ID" value="KAK0483734.1"/>
    <property type="molecule type" value="Genomic_DNA"/>
</dbReference>
<dbReference type="InterPro" id="IPR022238">
    <property type="entry name" value="Bud23_C"/>
</dbReference>
<keyword evidence="6" id="KW-0808">Transferase</keyword>
<dbReference type="InterPro" id="IPR013216">
    <property type="entry name" value="Methyltransf_11"/>
</dbReference>
<dbReference type="InterPro" id="IPR029063">
    <property type="entry name" value="SAM-dependent_MTases_sf"/>
</dbReference>
<feature type="domain" description="Methyltransferase type 11" evidence="10">
    <location>
        <begin position="54"/>
        <end position="115"/>
    </location>
</feature>
<evidence type="ECO:0000256" key="6">
    <source>
        <dbReference type="ARBA" id="ARBA00022679"/>
    </source>
</evidence>
<dbReference type="PANTHER" id="PTHR12734">
    <property type="entry name" value="METHYLTRANSFERASE-RELATED"/>
    <property type="match status" value="1"/>
</dbReference>
<dbReference type="PANTHER" id="PTHR12734:SF0">
    <property type="entry name" value="18S RRNA (GUANINE-N(7))-METHYLTRANSFERASE-RELATED"/>
    <property type="match status" value="1"/>
</dbReference>
<feature type="domain" description="18S rRNA (guanine(1575)-N(7))-methyltransferase Bud23 C-terminal" evidence="11">
    <location>
        <begin position="221"/>
        <end position="300"/>
    </location>
</feature>
<dbReference type="FunFam" id="3.40.50.150:FF:000017">
    <property type="entry name" value="probable 18S rRNA (Guanine-N(7))-methyltransferase"/>
    <property type="match status" value="1"/>
</dbReference>
<dbReference type="GO" id="GO:0005730">
    <property type="term" value="C:nucleolus"/>
    <property type="evidence" value="ECO:0007669"/>
    <property type="project" value="TreeGrafter"/>
</dbReference>
<evidence type="ECO:0000256" key="1">
    <source>
        <dbReference type="ARBA" id="ARBA00004123"/>
    </source>
</evidence>
<organism evidence="12 13">
    <name type="scientific">Armillaria novae-zelandiae</name>
    <dbReference type="NCBI Taxonomy" id="153914"/>
    <lineage>
        <taxon>Eukaryota</taxon>
        <taxon>Fungi</taxon>
        <taxon>Dikarya</taxon>
        <taxon>Basidiomycota</taxon>
        <taxon>Agaricomycotina</taxon>
        <taxon>Agaricomycetes</taxon>
        <taxon>Agaricomycetidae</taxon>
        <taxon>Agaricales</taxon>
        <taxon>Marasmiineae</taxon>
        <taxon>Physalacriaceae</taxon>
        <taxon>Armillaria</taxon>
    </lineage>
</organism>
<evidence type="ECO:0000256" key="9">
    <source>
        <dbReference type="SAM" id="MobiDB-lite"/>
    </source>
</evidence>
<dbReference type="Proteomes" id="UP001175227">
    <property type="component" value="Unassembled WGS sequence"/>
</dbReference>
<dbReference type="Pfam" id="PF08241">
    <property type="entry name" value="Methyltransf_11"/>
    <property type="match status" value="1"/>
</dbReference>
<keyword evidence="5 12" id="KW-0489">Methyltransferase</keyword>
<feature type="compositionally biased region" description="Basic and acidic residues" evidence="9">
    <location>
        <begin position="242"/>
        <end position="257"/>
    </location>
</feature>
<comment type="subcellular location">
    <subcellularLocation>
        <location evidence="2">Cytoplasm</location>
    </subcellularLocation>
    <subcellularLocation>
        <location evidence="1">Nucleus</location>
    </subcellularLocation>
</comment>
<evidence type="ECO:0000256" key="3">
    <source>
        <dbReference type="ARBA" id="ARBA00005547"/>
    </source>
</evidence>
<accession>A0AA39UI76</accession>
<comment type="similarity">
    <text evidence="3">Belongs to the class I-like SAM-binding methyltransferase superfamily. BUD23/WBSCR22 family.</text>
</comment>
<evidence type="ECO:0000313" key="13">
    <source>
        <dbReference type="Proteomes" id="UP001175227"/>
    </source>
</evidence>
<reference evidence="12" key="1">
    <citation type="submission" date="2023-06" db="EMBL/GenBank/DDBJ databases">
        <authorList>
            <consortium name="Lawrence Berkeley National Laboratory"/>
            <person name="Ahrendt S."/>
            <person name="Sahu N."/>
            <person name="Indic B."/>
            <person name="Wong-Bajracharya J."/>
            <person name="Merenyi Z."/>
            <person name="Ke H.-M."/>
            <person name="Monk M."/>
            <person name="Kocsube S."/>
            <person name="Drula E."/>
            <person name="Lipzen A."/>
            <person name="Balint B."/>
            <person name="Henrissat B."/>
            <person name="Andreopoulos B."/>
            <person name="Martin F.M."/>
            <person name="Harder C.B."/>
            <person name="Rigling D."/>
            <person name="Ford K.L."/>
            <person name="Foster G.D."/>
            <person name="Pangilinan J."/>
            <person name="Papanicolaou A."/>
            <person name="Barry K."/>
            <person name="LaButti K."/>
            <person name="Viragh M."/>
            <person name="Koriabine M."/>
            <person name="Yan M."/>
            <person name="Riley R."/>
            <person name="Champramary S."/>
            <person name="Plett K.L."/>
            <person name="Tsai I.J."/>
            <person name="Slot J."/>
            <person name="Sipos G."/>
            <person name="Plett J."/>
            <person name="Nagy L.G."/>
            <person name="Grigoriev I.V."/>
        </authorList>
    </citation>
    <scope>NUCLEOTIDE SEQUENCE</scope>
    <source>
        <strain evidence="12">ICMP 16352</strain>
    </source>
</reference>
<dbReference type="Pfam" id="PF12589">
    <property type="entry name" value="WBS_methylT"/>
    <property type="match status" value="1"/>
</dbReference>
<dbReference type="InterPro" id="IPR039769">
    <property type="entry name" value="Bud23-like"/>
</dbReference>
<sequence length="302" mass="33984">MSRPELQAPPEIYYGDVEAKKYTKNTRNQQIQADMTYRALELMNLSSDEPAMLLDIGCGSGLSGEILDEEGYIWTGVDIAPSMLEVALEREVEGDLFLQDIGQGFGFRPGSFDGAIRWLEQLVSFKLILNCGFFPSVSVLQWLLNAETSHPTSSPPHRLNRFFTTLHSALRNPSRAVFQFYPSSDDQIQLISSIAQKAGFGGGIVVDYPNSKKAKKVFLCLFVGGGGAQQVPQGLDGEVEEDGKARFERRRERERARSKSGKRKPVKGRDWILKKKELYRKRGKESVPRDSKFTGRKRKPVF</sequence>
<evidence type="ECO:0000256" key="7">
    <source>
        <dbReference type="ARBA" id="ARBA00022691"/>
    </source>
</evidence>
<evidence type="ECO:0000259" key="11">
    <source>
        <dbReference type="Pfam" id="PF12589"/>
    </source>
</evidence>
<evidence type="ECO:0000256" key="5">
    <source>
        <dbReference type="ARBA" id="ARBA00022603"/>
    </source>
</evidence>
<gene>
    <name evidence="12" type="ORF">IW261DRAFT_1331886</name>
</gene>
<keyword evidence="8" id="KW-0539">Nucleus</keyword>
<evidence type="ECO:0000259" key="10">
    <source>
        <dbReference type="Pfam" id="PF08241"/>
    </source>
</evidence>
<keyword evidence="13" id="KW-1185">Reference proteome</keyword>
<feature type="compositionally biased region" description="Basic and acidic residues" evidence="9">
    <location>
        <begin position="284"/>
        <end position="293"/>
    </location>
</feature>
<dbReference type="GO" id="GO:0016435">
    <property type="term" value="F:rRNA (guanine) methyltransferase activity"/>
    <property type="evidence" value="ECO:0007669"/>
    <property type="project" value="InterPro"/>
</dbReference>